<dbReference type="RefSeq" id="WP_121057987.1">
    <property type="nucleotide sequence ID" value="NZ_RCDB01000002.1"/>
</dbReference>
<dbReference type="EC" id="3.2.1.89" evidence="4"/>
<gene>
    <name evidence="6" type="ORF">C7474_1093</name>
</gene>
<dbReference type="Gene3D" id="2.60.40.10">
    <property type="entry name" value="Immunoglobulins"/>
    <property type="match status" value="2"/>
</dbReference>
<keyword evidence="4" id="KW-0732">Signal</keyword>
<feature type="domain" description="Bacterial Ig-like" evidence="5">
    <location>
        <begin position="725"/>
        <end position="778"/>
    </location>
</feature>
<dbReference type="PANTHER" id="PTHR34983">
    <property type="entry name" value="ARABINOGALACTAN ENDO-BETA-1,4-GALACTANASE A"/>
    <property type="match status" value="1"/>
</dbReference>
<dbReference type="InterPro" id="IPR017853">
    <property type="entry name" value="GH"/>
</dbReference>
<dbReference type="InterPro" id="IPR014756">
    <property type="entry name" value="Ig_E-set"/>
</dbReference>
<dbReference type="AlphaFoldDB" id="A0A498BYQ2"/>
<accession>A0A498BYQ2</accession>
<keyword evidence="3 4" id="KW-0326">Glycosidase</keyword>
<dbReference type="GO" id="GO:0045490">
    <property type="term" value="P:pectin catabolic process"/>
    <property type="evidence" value="ECO:0007669"/>
    <property type="project" value="TreeGrafter"/>
</dbReference>
<protein>
    <recommendedName>
        <fullName evidence="4">Arabinogalactan endo-beta-1,4-galactanase</fullName>
        <ecNumber evidence="4">3.2.1.89</ecNumber>
    </recommendedName>
</protein>
<comment type="caution">
    <text evidence="6">The sequence shown here is derived from an EMBL/GenBank/DDBJ whole genome shotgun (WGS) entry which is preliminary data.</text>
</comment>
<evidence type="ECO:0000259" key="5">
    <source>
        <dbReference type="Pfam" id="PF07532"/>
    </source>
</evidence>
<dbReference type="InterPro" id="IPR011683">
    <property type="entry name" value="Glyco_hydro_53"/>
</dbReference>
<dbReference type="EMBL" id="RCDB01000002">
    <property type="protein sequence ID" value="RLK48964.1"/>
    <property type="molecule type" value="Genomic_DNA"/>
</dbReference>
<evidence type="ECO:0000313" key="6">
    <source>
        <dbReference type="EMBL" id="RLK48964.1"/>
    </source>
</evidence>
<feature type="domain" description="Bacterial Ig-like" evidence="5">
    <location>
        <begin position="435"/>
        <end position="489"/>
    </location>
</feature>
<dbReference type="Proteomes" id="UP000273158">
    <property type="component" value="Unassembled WGS sequence"/>
</dbReference>
<comment type="catalytic activity">
    <reaction evidence="4">
        <text>The enzyme specifically hydrolyzes (1-&gt;4)-beta-D-galactosidic linkages in type I arabinogalactans.</text>
        <dbReference type="EC" id="3.2.1.89"/>
    </reaction>
</comment>
<dbReference type="GO" id="GO:0015926">
    <property type="term" value="F:glucosidase activity"/>
    <property type="evidence" value="ECO:0007669"/>
    <property type="project" value="InterPro"/>
</dbReference>
<name>A0A498BYQ2_9MICO</name>
<dbReference type="PANTHER" id="PTHR34983:SF2">
    <property type="entry name" value="ENDO-BETA-1,4-GALACTANASE"/>
    <property type="match status" value="1"/>
</dbReference>
<evidence type="ECO:0000256" key="2">
    <source>
        <dbReference type="ARBA" id="ARBA00022801"/>
    </source>
</evidence>
<dbReference type="Pfam" id="PF07532">
    <property type="entry name" value="Big_4"/>
    <property type="match status" value="2"/>
</dbReference>
<sequence>MSSVPRSLAARAAAALTGAALAVTGLAVPAAAATTPDGPVEAGIVVKKVENLPADFINGVDVSSVLSLEESGVVFRDSAGAPADLFAVLADHGITDVRVRVWNDPYDAAGNGYGGGDVDVARAVEIGERATDAGLGVLVDFHYSDFWADPAKQKAPKAWAALDVPAKAAAVEAYTADALAQFAAAGVDVEMVQVGNETNNAVAGVTGWAGMSQIFSAGSAAVRTVFPDARVAVHFTNPESAGRYAGYAANLQTYGVDYDVFASSYYPYWHGTTANLTSVLKNVRDTYGKDVMVAETSWAYTLDDGDGHGNTIDLPSEATQYPVSVQGQATAVRDVIQATADAGGIGVFYWEPAWLPVGAPSQLEQNKALWERDGSGWASSFAAEYDPEDAGHWYGGSAWDNQALFAFDGTPLESLNVFSYARTGAVAPREVVSVDQPTVTVTAGDPVVLPQAVTVTYNDDSTAEESVTWSEAGEFISGPGTYRIAGATASGHATVVTVTVTAVNLLRNPGFEDADLSMWTKTGTGLTLRATDDPRTGTRSAHFYSGAAFTYSLTQTVTGLTPGAYVASGALQGDGEGENGTVTLALSSGAQSASQPFALTGWRNWSTPTTDAVTVGPSGTATLTVTANLPAGAWGTLDDLVLTRAVAGADTGDLRDAVARARGLDRTVITAESLVALDAALEIADVVLASSAPAADVVARATTRITDALAALELVGQEPAPVVLPVALTIAEGDPVALPGEVDVRRWNGVVEAQGVSWSTATSEITGPGTYTVPGTTDAGLAASAQVIVTARQWIANPGFEDADVSMWQVTGTGASIGATADAAAGARAVSFWSDAAYSFQVTQRLTGVAPGTYTLSATAQGDGEVAGDTLAVVATTSTGAVSAPIALDGWQAWRTGTTPVFTVGADGALTVAVAAHLAAGAWGTVDAFQLVRAGNRVSTDALAAAADAAAALDEAAYTPWSYARLDAALQRARIVIAAQWPTAAQVEVVTTALADATAGLVRTDADRATAAPASGALSHDNGWDTGLQDGDYNIRMNLWWGQNASSFRLYEDGRLVATQALAYDGVKAQVVTVPIRGKGNGTYRYTAVLANTRGETTLAPLTVTVTAANPGAPVLSHDNWDGDGVFTVTADMWWGTNATAYRFFQDGALVAEGTLSPRTPQAQRAVLPVTAATPGRHVYRVEFVNAAGSTTSAPLIVTVTK</sequence>
<keyword evidence="7" id="KW-1185">Reference proteome</keyword>
<dbReference type="Gene3D" id="2.60.120.260">
    <property type="entry name" value="Galactose-binding domain-like"/>
    <property type="match status" value="2"/>
</dbReference>
<reference evidence="6 7" key="1">
    <citation type="journal article" date="2015" name="Stand. Genomic Sci.">
        <title>Genomic Encyclopedia of Bacterial and Archaeal Type Strains, Phase III: the genomes of soil and plant-associated and newly described type strains.</title>
        <authorList>
            <person name="Whitman W.B."/>
            <person name="Woyke T."/>
            <person name="Klenk H.P."/>
            <person name="Zhou Y."/>
            <person name="Lilburn T.G."/>
            <person name="Beck B.J."/>
            <person name="De Vos P."/>
            <person name="Vandamme P."/>
            <person name="Eisen J.A."/>
            <person name="Garrity G."/>
            <person name="Hugenholtz P."/>
            <person name="Kyrpides N.C."/>
        </authorList>
    </citation>
    <scope>NUCLEOTIDE SEQUENCE [LARGE SCALE GENOMIC DNA]</scope>
    <source>
        <strain evidence="6 7">S2T63</strain>
    </source>
</reference>
<evidence type="ECO:0000256" key="4">
    <source>
        <dbReference type="RuleBase" id="RU361192"/>
    </source>
</evidence>
<dbReference type="Pfam" id="PF07745">
    <property type="entry name" value="Glyco_hydro_53"/>
    <property type="match status" value="1"/>
</dbReference>
<evidence type="ECO:0000313" key="7">
    <source>
        <dbReference type="Proteomes" id="UP000273158"/>
    </source>
</evidence>
<evidence type="ECO:0000256" key="3">
    <source>
        <dbReference type="ARBA" id="ARBA00023295"/>
    </source>
</evidence>
<evidence type="ECO:0000256" key="1">
    <source>
        <dbReference type="ARBA" id="ARBA00010687"/>
    </source>
</evidence>
<dbReference type="InterPro" id="IPR013783">
    <property type="entry name" value="Ig-like_fold"/>
</dbReference>
<organism evidence="6 7">
    <name type="scientific">Microbacterium telephonicum</name>
    <dbReference type="NCBI Taxonomy" id="1714841"/>
    <lineage>
        <taxon>Bacteria</taxon>
        <taxon>Bacillati</taxon>
        <taxon>Actinomycetota</taxon>
        <taxon>Actinomycetes</taxon>
        <taxon>Micrococcales</taxon>
        <taxon>Microbacteriaceae</taxon>
        <taxon>Microbacterium</taxon>
    </lineage>
</organism>
<proteinExistence type="inferred from homology"/>
<dbReference type="GO" id="GO:0031218">
    <property type="term" value="F:arabinogalactan endo-1,4-beta-galactosidase activity"/>
    <property type="evidence" value="ECO:0007669"/>
    <property type="project" value="UniProtKB-EC"/>
</dbReference>
<feature type="chain" id="PRO_5039763653" description="Arabinogalactan endo-beta-1,4-galactanase" evidence="4">
    <location>
        <begin position="23"/>
        <end position="1202"/>
    </location>
</feature>
<comment type="similarity">
    <text evidence="1 4">Belongs to the glycosyl hydrolase 53 family.</text>
</comment>
<dbReference type="Gene3D" id="3.20.20.80">
    <property type="entry name" value="Glycosidases"/>
    <property type="match status" value="1"/>
</dbReference>
<dbReference type="SUPFAM" id="SSF81296">
    <property type="entry name" value="E set domains"/>
    <property type="match status" value="2"/>
</dbReference>
<keyword evidence="2 4" id="KW-0378">Hydrolase</keyword>
<dbReference type="InterPro" id="IPR011081">
    <property type="entry name" value="Big_4"/>
</dbReference>
<dbReference type="SUPFAM" id="SSF51445">
    <property type="entry name" value="(Trans)glycosidases"/>
    <property type="match status" value="1"/>
</dbReference>
<feature type="signal peptide" evidence="4">
    <location>
        <begin position="1"/>
        <end position="22"/>
    </location>
</feature>
<dbReference type="OrthoDB" id="3981930at2"/>